<evidence type="ECO:0000313" key="3">
    <source>
        <dbReference type="Proteomes" id="UP001253848"/>
    </source>
</evidence>
<dbReference type="RefSeq" id="WP_311498991.1">
    <property type="nucleotide sequence ID" value="NZ_JAVRHN010000003.1"/>
</dbReference>
<accession>A0ABU3DPC4</accession>
<comment type="caution">
    <text evidence="2">The sequence shown here is derived from an EMBL/GenBank/DDBJ whole genome shotgun (WGS) entry which is preliminary data.</text>
</comment>
<evidence type="ECO:0008006" key="4">
    <source>
        <dbReference type="Google" id="ProtNLM"/>
    </source>
</evidence>
<dbReference type="Proteomes" id="UP001253848">
    <property type="component" value="Unassembled WGS sequence"/>
</dbReference>
<keyword evidence="3" id="KW-1185">Reference proteome</keyword>
<feature type="chain" id="PRO_5047297809" description="DUF5077 domain-containing protein" evidence="1">
    <location>
        <begin position="23"/>
        <end position="171"/>
    </location>
</feature>
<evidence type="ECO:0000256" key="1">
    <source>
        <dbReference type="SAM" id="SignalP"/>
    </source>
</evidence>
<organism evidence="2 3">
    <name type="scientific">Autumnicola psychrophila</name>
    <dbReference type="NCBI Taxonomy" id="3075592"/>
    <lineage>
        <taxon>Bacteria</taxon>
        <taxon>Pseudomonadati</taxon>
        <taxon>Bacteroidota</taxon>
        <taxon>Flavobacteriia</taxon>
        <taxon>Flavobacteriales</taxon>
        <taxon>Flavobacteriaceae</taxon>
        <taxon>Autumnicola</taxon>
    </lineage>
</organism>
<feature type="signal peptide" evidence="1">
    <location>
        <begin position="1"/>
        <end position="22"/>
    </location>
</feature>
<protein>
    <recommendedName>
        <fullName evidence="4">DUF5077 domain-containing protein</fullName>
    </recommendedName>
</protein>
<reference evidence="2 3" key="1">
    <citation type="submission" date="2023-09" db="EMBL/GenBank/DDBJ databases">
        <authorList>
            <person name="Rey-Velasco X."/>
        </authorList>
    </citation>
    <scope>NUCLEOTIDE SEQUENCE [LARGE SCALE GENOMIC DNA]</scope>
    <source>
        <strain evidence="2 3">F225</strain>
    </source>
</reference>
<proteinExistence type="predicted"/>
<name>A0ABU3DPC4_9FLAO</name>
<keyword evidence="1" id="KW-0732">Signal</keyword>
<sequence length="171" mass="19731">MRANFLKSFVVVVGLFISQASAQSIWSSSTQAYSIEVPKGFKKTTAIGQNVDFKAENGSSSIIVVVKALPAEYAQYSIWEIMGDLNTYGDEWEYGAREYMNNPQFLKYGKTKVDGHDAFWYNYTTDSPKMYSKVYQTQKGRYTFTFTLTSHLNQYNSFSPIWFRFKENIQL</sequence>
<dbReference type="EMBL" id="JAVRHN010000003">
    <property type="protein sequence ID" value="MDT0685571.1"/>
    <property type="molecule type" value="Genomic_DNA"/>
</dbReference>
<evidence type="ECO:0000313" key="2">
    <source>
        <dbReference type="EMBL" id="MDT0685571.1"/>
    </source>
</evidence>
<dbReference type="Gene3D" id="3.40.1000.10">
    <property type="entry name" value="Mog1/PsbP, alpha/beta/alpha sandwich"/>
    <property type="match status" value="1"/>
</dbReference>
<gene>
    <name evidence="2" type="ORF">RM541_04310</name>
</gene>